<comment type="caution">
    <text evidence="1">The sequence shown here is derived from an EMBL/GenBank/DDBJ whole genome shotgun (WGS) entry which is preliminary data.</text>
</comment>
<protein>
    <submittedName>
        <fullName evidence="1">Uncharacterized protein</fullName>
    </submittedName>
</protein>
<gene>
    <name evidence="1" type="ORF">AC244_07415</name>
</gene>
<dbReference type="PATRIC" id="fig|106592.7.peg.3130"/>
<dbReference type="Proteomes" id="UP000037425">
    <property type="component" value="Unassembled WGS sequence"/>
</dbReference>
<organism evidence="1 2">
    <name type="scientific">Ensifer adhaerens</name>
    <name type="common">Sinorhizobium morelense</name>
    <dbReference type="NCBI Taxonomy" id="106592"/>
    <lineage>
        <taxon>Bacteria</taxon>
        <taxon>Pseudomonadati</taxon>
        <taxon>Pseudomonadota</taxon>
        <taxon>Alphaproteobacteria</taxon>
        <taxon>Hyphomicrobiales</taxon>
        <taxon>Rhizobiaceae</taxon>
        <taxon>Sinorhizobium/Ensifer group</taxon>
        <taxon>Ensifer</taxon>
    </lineage>
</organism>
<dbReference type="RefSeq" id="WP_053248127.1">
    <property type="nucleotide sequence ID" value="NZ_LGAP01000002.1"/>
</dbReference>
<dbReference type="AlphaFoldDB" id="A0A0L8C2T0"/>
<reference evidence="2" key="1">
    <citation type="submission" date="2015-07" db="EMBL/GenBank/DDBJ databases">
        <title>Whole genome sequence of an Ensifer adhaerens strain isolated from a cave pool in the Wind Cave National Park.</title>
        <authorList>
            <person name="Eng W.W.H."/>
            <person name="Gan H.M."/>
            <person name="Barton H.A."/>
            <person name="Savka M.A."/>
        </authorList>
    </citation>
    <scope>NUCLEOTIDE SEQUENCE [LARGE SCALE GENOMIC DNA]</scope>
    <source>
        <strain evidence="2">SD006</strain>
    </source>
</reference>
<evidence type="ECO:0000313" key="2">
    <source>
        <dbReference type="Proteomes" id="UP000037425"/>
    </source>
</evidence>
<sequence>MFGMSVFQSVLERLKTEEDEEETAETEVFATSRAPSFATTFVTGGSDSASAARSAVERAYLDASFVEPPPTESMPEFLKRTSLAEVAEELDLGERETLATLAAKRRSFAAANHPDRLPLDFRANATVRMKLANMLIDEASRQVQAA</sequence>
<dbReference type="EMBL" id="LGAP01000002">
    <property type="protein sequence ID" value="KOF21185.1"/>
    <property type="molecule type" value="Genomic_DNA"/>
</dbReference>
<accession>A0A0L8C2T0</accession>
<name>A0A0L8C2T0_ENSAD</name>
<proteinExistence type="predicted"/>
<evidence type="ECO:0000313" key="1">
    <source>
        <dbReference type="EMBL" id="KOF21185.1"/>
    </source>
</evidence>
<dbReference type="OrthoDB" id="7932606at2"/>